<evidence type="ECO:0000313" key="13">
    <source>
        <dbReference type="EMBL" id="SIN68944.1"/>
    </source>
</evidence>
<evidence type="ECO:0000256" key="10">
    <source>
        <dbReference type="PROSITE-ProRule" id="PRU01360"/>
    </source>
</evidence>
<comment type="subcellular location">
    <subcellularLocation>
        <location evidence="1 10">Cell outer membrane</location>
        <topology evidence="1 10">Multi-pass membrane protein</topology>
    </subcellularLocation>
</comment>
<evidence type="ECO:0000256" key="3">
    <source>
        <dbReference type="ARBA" id="ARBA00022452"/>
    </source>
</evidence>
<dbReference type="InterPro" id="IPR000531">
    <property type="entry name" value="Beta-barrel_TonB"/>
</dbReference>
<evidence type="ECO:0000256" key="4">
    <source>
        <dbReference type="ARBA" id="ARBA00022496"/>
    </source>
</evidence>
<dbReference type="AlphaFoldDB" id="A0A1N6DE70"/>
<dbReference type="InterPro" id="IPR023996">
    <property type="entry name" value="TonB-dep_OMP_SusC/RagA"/>
</dbReference>
<evidence type="ECO:0000256" key="7">
    <source>
        <dbReference type="ARBA" id="ARBA00023077"/>
    </source>
</evidence>
<accession>A0A1N6DE70</accession>
<dbReference type="OrthoDB" id="9768177at2"/>
<evidence type="ECO:0000256" key="5">
    <source>
        <dbReference type="ARBA" id="ARBA00022692"/>
    </source>
</evidence>
<feature type="domain" description="Secretin/TonB short N-terminal" evidence="12">
    <location>
        <begin position="48"/>
        <end position="99"/>
    </location>
</feature>
<dbReference type="PROSITE" id="PS52016">
    <property type="entry name" value="TONB_DEPENDENT_REC_3"/>
    <property type="match status" value="1"/>
</dbReference>
<dbReference type="Gene3D" id="2.60.40.1120">
    <property type="entry name" value="Carboxypeptidase-like, regulatory domain"/>
    <property type="match status" value="1"/>
</dbReference>
<evidence type="ECO:0000256" key="9">
    <source>
        <dbReference type="ARBA" id="ARBA00023237"/>
    </source>
</evidence>
<proteinExistence type="inferred from homology"/>
<dbReference type="InterPro" id="IPR008969">
    <property type="entry name" value="CarboxyPept-like_regulatory"/>
</dbReference>
<comment type="similarity">
    <text evidence="10 11">Belongs to the TonB-dependent receptor family.</text>
</comment>
<keyword evidence="2 10" id="KW-0813">Transport</keyword>
<evidence type="ECO:0000256" key="6">
    <source>
        <dbReference type="ARBA" id="ARBA00023004"/>
    </source>
</evidence>
<keyword evidence="5 10" id="KW-0812">Transmembrane</keyword>
<evidence type="ECO:0000256" key="2">
    <source>
        <dbReference type="ARBA" id="ARBA00022448"/>
    </source>
</evidence>
<keyword evidence="9 10" id="KW-0998">Cell outer membrane</keyword>
<dbReference type="Pfam" id="PF13715">
    <property type="entry name" value="CarbopepD_reg_2"/>
    <property type="match status" value="1"/>
</dbReference>
<dbReference type="Proteomes" id="UP000185003">
    <property type="component" value="Unassembled WGS sequence"/>
</dbReference>
<keyword evidence="4" id="KW-0406">Ion transport</keyword>
<protein>
    <submittedName>
        <fullName evidence="13">TonB-linked outer membrane protein, SusC/RagA family</fullName>
    </submittedName>
</protein>
<dbReference type="InterPro" id="IPR023997">
    <property type="entry name" value="TonB-dep_OMP_SusC/RagA_CS"/>
</dbReference>
<dbReference type="NCBIfam" id="TIGR04056">
    <property type="entry name" value="OMP_RagA_SusC"/>
    <property type="match status" value="1"/>
</dbReference>
<evidence type="ECO:0000256" key="1">
    <source>
        <dbReference type="ARBA" id="ARBA00004571"/>
    </source>
</evidence>
<dbReference type="Pfam" id="PF07715">
    <property type="entry name" value="Plug"/>
    <property type="match status" value="1"/>
</dbReference>
<dbReference type="GO" id="GO:0009279">
    <property type="term" value="C:cell outer membrane"/>
    <property type="evidence" value="ECO:0007669"/>
    <property type="project" value="UniProtKB-SubCell"/>
</dbReference>
<dbReference type="SUPFAM" id="SSF56935">
    <property type="entry name" value="Porins"/>
    <property type="match status" value="1"/>
</dbReference>
<evidence type="ECO:0000256" key="8">
    <source>
        <dbReference type="ARBA" id="ARBA00023136"/>
    </source>
</evidence>
<dbReference type="GO" id="GO:0006826">
    <property type="term" value="P:iron ion transport"/>
    <property type="evidence" value="ECO:0007669"/>
    <property type="project" value="UniProtKB-KW"/>
</dbReference>
<keyword evidence="6" id="KW-0408">Iron</keyword>
<dbReference type="NCBIfam" id="TIGR04057">
    <property type="entry name" value="SusC_RagA_signa"/>
    <property type="match status" value="1"/>
</dbReference>
<keyword evidence="3 10" id="KW-1134">Transmembrane beta strand</keyword>
<dbReference type="FunFam" id="2.170.130.10:FF:000008">
    <property type="entry name" value="SusC/RagA family TonB-linked outer membrane protein"/>
    <property type="match status" value="1"/>
</dbReference>
<dbReference type="SMART" id="SM00965">
    <property type="entry name" value="STN"/>
    <property type="match status" value="1"/>
</dbReference>
<dbReference type="Pfam" id="PF07660">
    <property type="entry name" value="STN"/>
    <property type="match status" value="1"/>
</dbReference>
<dbReference type="Gene3D" id="2.170.130.10">
    <property type="entry name" value="TonB-dependent receptor, plug domain"/>
    <property type="match status" value="1"/>
</dbReference>
<evidence type="ECO:0000313" key="14">
    <source>
        <dbReference type="Proteomes" id="UP000185003"/>
    </source>
</evidence>
<dbReference type="STRING" id="536979.SAMN04488055_0648"/>
<dbReference type="SUPFAM" id="SSF49464">
    <property type="entry name" value="Carboxypeptidase regulatory domain-like"/>
    <property type="match status" value="1"/>
</dbReference>
<name>A0A1N6DE70_9BACT</name>
<keyword evidence="14" id="KW-1185">Reference proteome</keyword>
<keyword evidence="7 11" id="KW-0798">TonB box</keyword>
<dbReference type="InterPro" id="IPR012910">
    <property type="entry name" value="Plug_dom"/>
</dbReference>
<dbReference type="InterPro" id="IPR039426">
    <property type="entry name" value="TonB-dep_rcpt-like"/>
</dbReference>
<dbReference type="EMBL" id="FSRA01000001">
    <property type="protein sequence ID" value="SIN68944.1"/>
    <property type="molecule type" value="Genomic_DNA"/>
</dbReference>
<dbReference type="InterPro" id="IPR036942">
    <property type="entry name" value="Beta-barrel_TonB_sf"/>
</dbReference>
<gene>
    <name evidence="13" type="ORF">SAMN04488055_0648</name>
</gene>
<reference evidence="13 14" key="1">
    <citation type="submission" date="2016-11" db="EMBL/GenBank/DDBJ databases">
        <authorList>
            <person name="Jaros S."/>
            <person name="Januszkiewicz K."/>
            <person name="Wedrychowicz H."/>
        </authorList>
    </citation>
    <scope>NUCLEOTIDE SEQUENCE [LARGE SCALE GENOMIC DNA]</scope>
    <source>
        <strain evidence="13 14">DSM 24787</strain>
    </source>
</reference>
<organism evidence="13 14">
    <name type="scientific">Chitinophaga niabensis</name>
    <dbReference type="NCBI Taxonomy" id="536979"/>
    <lineage>
        <taxon>Bacteria</taxon>
        <taxon>Pseudomonadati</taxon>
        <taxon>Bacteroidota</taxon>
        <taxon>Chitinophagia</taxon>
        <taxon>Chitinophagales</taxon>
        <taxon>Chitinophagaceae</taxon>
        <taxon>Chitinophaga</taxon>
    </lineage>
</organism>
<evidence type="ECO:0000256" key="11">
    <source>
        <dbReference type="RuleBase" id="RU003357"/>
    </source>
</evidence>
<dbReference type="InterPro" id="IPR037066">
    <property type="entry name" value="Plug_dom_sf"/>
</dbReference>
<keyword evidence="8 10" id="KW-0472">Membrane</keyword>
<keyword evidence="4" id="KW-0410">Iron transport</keyword>
<dbReference type="RefSeq" id="WP_159442207.1">
    <property type="nucleotide sequence ID" value="NZ_FSRA01000001.1"/>
</dbReference>
<dbReference type="Pfam" id="PF00593">
    <property type="entry name" value="TonB_dep_Rec_b-barrel"/>
    <property type="match status" value="1"/>
</dbReference>
<sequence>MRNITFLMLVCIMQVSATSYSQDVRLTLNLKDASLTRLFGIIQQQSDYKFLYNLEDVNNSPRLNIRVKDATIPEILAVCFKDYPLGYRISNKTVVVVPRTELPAPMPIVEKKEMVVKGTVTDDKGQALPGVSVALKQSSLGTATDTEGNYSITLPDGDGTLIFSYIGFVKQEVPVNKRTSILVRLVRDVTGLQETVVVGYGTTKRGDLTGAINTVSAASFEKQPIIRVEDALKGRAPGVQVQKPNGTPGAGMKIRIRGGNSITGNSDPLYVIDGIIGGDIRTLNPNDIASMDILKDASSTAIYGSRGANGVVIITTKSGRPGKANVSFDAFYSMDKVSKKYDLLNAVEYMQVANEKQSVDGLNPLFTAAQIDEARRTGGTDWQDEILRTGSTQNYQLSFSGGTENTRYYVSGSLADQKGIIENSAYKRYGLRANVKSKMSKRLDFSLNLYGTFEKSRNIYGYDGRNTALGSALIFSPNVSVWDTATKDYRRSPSYGPITSNPVFTTNEQIFDGNILNVLASSQLQYMITDELSVTISGGVNGNNYNNPYLKRYQPGNNLSSTEAGYDNGFTWTLQNTNMINYAKVFNSIHSLKITAGYEQQLSTTKFSTAWATGFPTIALGYNDISLGATRRVGSGFSQWSLQSYLGRVNYTLKDRYLFTVTFRADGSSKFKGDNKYGYFPSGAFAWRISEEPFIHNLNIFSDLKLRTSYGLTGNQAIGPYKTLNLLQTFERGYPFNGSSLGVGIGPGTPANPDLKWETTAQLDLGIDFGFFGGRLNGALDYYHKKTTDLLLDVNIPDYNGGGTRTSNVGSLQNQGIELMLNGVVIDKPALRLETGFNISANRSKVLDLGGATEIYTNGGYNVGLNPFIVKVGEPLGQFRGYVYKGVWKTAEAAEAAKVQRKPGDAHYLNVNGDGEISGPDMMKIGKAAPDFTWGWNTTLEWRNFDLNLLFSGMQGNDVWNYTRWLPMSFSTDARYATAKEVLNRWTPKNENSDIPGITTSTNTLQQSSQFVEDGSFIRLSNLSLGYNLPLSMMKSMKISQARFYVSGQNLFVITKYKGFDPELSTTPTTSDVAMGIDNSTYPAFRTITVGIRLVL</sequence>
<dbReference type="Gene3D" id="2.40.170.20">
    <property type="entry name" value="TonB-dependent receptor, beta-barrel domain"/>
    <property type="match status" value="1"/>
</dbReference>
<evidence type="ECO:0000259" key="12">
    <source>
        <dbReference type="SMART" id="SM00965"/>
    </source>
</evidence>
<dbReference type="InterPro" id="IPR011662">
    <property type="entry name" value="Secretin/TonB_short_N"/>
</dbReference>